<proteinExistence type="predicted"/>
<reference evidence="2 3" key="1">
    <citation type="submission" date="2021-03" db="EMBL/GenBank/DDBJ databases">
        <title>Genomic Encyclopedia of Type Strains, Phase IV (KMG-IV): sequencing the most valuable type-strain genomes for metagenomic binning, comparative biology and taxonomic classification.</title>
        <authorList>
            <person name="Goeker M."/>
        </authorList>
    </citation>
    <scope>NUCLEOTIDE SEQUENCE [LARGE SCALE GENOMIC DNA]</scope>
    <source>
        <strain evidence="2 3">DSM 26048</strain>
    </source>
</reference>
<accession>A0ABS4ISX7</accession>
<gene>
    <name evidence="2" type="ORF">J2Z66_002283</name>
</gene>
<keyword evidence="3" id="KW-1185">Reference proteome</keyword>
<dbReference type="Proteomes" id="UP001519287">
    <property type="component" value="Unassembled WGS sequence"/>
</dbReference>
<dbReference type="EMBL" id="JAGGLB010000006">
    <property type="protein sequence ID" value="MBP1990677.1"/>
    <property type="molecule type" value="Genomic_DNA"/>
</dbReference>
<evidence type="ECO:0000313" key="3">
    <source>
        <dbReference type="Proteomes" id="UP001519287"/>
    </source>
</evidence>
<dbReference type="RefSeq" id="WP_209971449.1">
    <property type="nucleotide sequence ID" value="NZ_JAGGLB010000006.1"/>
</dbReference>
<organism evidence="2 3">
    <name type="scientific">Paenibacillus eucommiae</name>
    <dbReference type="NCBI Taxonomy" id="1355755"/>
    <lineage>
        <taxon>Bacteria</taxon>
        <taxon>Bacillati</taxon>
        <taxon>Bacillota</taxon>
        <taxon>Bacilli</taxon>
        <taxon>Bacillales</taxon>
        <taxon>Paenibacillaceae</taxon>
        <taxon>Paenibacillus</taxon>
    </lineage>
</organism>
<evidence type="ECO:0008006" key="4">
    <source>
        <dbReference type="Google" id="ProtNLM"/>
    </source>
</evidence>
<evidence type="ECO:0000313" key="2">
    <source>
        <dbReference type="EMBL" id="MBP1990677.1"/>
    </source>
</evidence>
<evidence type="ECO:0000256" key="1">
    <source>
        <dbReference type="SAM" id="MobiDB-lite"/>
    </source>
</evidence>
<name>A0ABS4ISX7_9BACL</name>
<feature type="region of interest" description="Disordered" evidence="1">
    <location>
        <begin position="428"/>
        <end position="450"/>
    </location>
</feature>
<protein>
    <recommendedName>
        <fullName evidence="4">Glycosyl hydrolase-like 10 domain-containing protein</fullName>
    </recommendedName>
</protein>
<comment type="caution">
    <text evidence="2">The sequence shown here is derived from an EMBL/GenBank/DDBJ whole genome shotgun (WGS) entry which is preliminary data.</text>
</comment>
<feature type="compositionally biased region" description="Low complexity" evidence="1">
    <location>
        <begin position="428"/>
        <end position="444"/>
    </location>
</feature>
<sequence length="450" mass="52406">MYTLIYISNHLLDARSSQVYNFIQNNKMGGVVSMLKGLMDHWVPTRDPISKFWKQDFETCAQIIDDLKRDMDFNNFTFYTKWYTNGVYSRLPYLYNHPEASNMKTQNEWGRKMIKHLHDKEITVGAMIQFLTYEQHMWEPDLTIDVWDVSGFAETDLPVSIADFTSPLFRTRIKELIKEQLSEFPGIDYLFLEFEGVKSEALQVIYDKWVRERDRVSGEVGSGSGSGSEDRQLHYAAHKAEHCRRIGQKQSLIWSDEISEMLSYYYDLNLRAVHEVLEEVGYQGDVGIVYHAYGYEAFIYPEILPDPSWWLVPWNYWVFEDYSMETEQKKAISKELMTKWKKDGHKVCYIGDVTMGRNGFDPAAKIRDIRDFYDFSVELELDGYLGMGNPVPDIGLRWEAVTDEHMLQARELYKELYGSGIASTNTSMSTNTNANMNMNTSTSNKGDEKN</sequence>